<evidence type="ECO:0000256" key="1">
    <source>
        <dbReference type="ARBA" id="ARBA00004162"/>
    </source>
</evidence>
<organism evidence="9 10">
    <name type="scientific">Kushneria indalinina DSM 14324</name>
    <dbReference type="NCBI Taxonomy" id="1122140"/>
    <lineage>
        <taxon>Bacteria</taxon>
        <taxon>Pseudomonadati</taxon>
        <taxon>Pseudomonadota</taxon>
        <taxon>Gammaproteobacteria</taxon>
        <taxon>Oceanospirillales</taxon>
        <taxon>Halomonadaceae</taxon>
        <taxon>Kushneria</taxon>
    </lineage>
</organism>
<dbReference type="NCBIfam" id="NF038091">
    <property type="entry name" value="T4SS_VirB10"/>
    <property type="match status" value="1"/>
</dbReference>
<keyword evidence="10" id="KW-1185">Reference proteome</keyword>
<keyword evidence="6 8" id="KW-0472">Membrane</keyword>
<evidence type="ECO:0000256" key="4">
    <source>
        <dbReference type="ARBA" id="ARBA00022692"/>
    </source>
</evidence>
<feature type="transmembrane region" description="Helical" evidence="8">
    <location>
        <begin position="42"/>
        <end position="65"/>
    </location>
</feature>
<dbReference type="Pfam" id="PF03743">
    <property type="entry name" value="TrbI"/>
    <property type="match status" value="1"/>
</dbReference>
<feature type="compositionally biased region" description="Basic and acidic residues" evidence="7">
    <location>
        <begin position="95"/>
        <end position="123"/>
    </location>
</feature>
<dbReference type="AlphaFoldDB" id="A0A3D9DSE7"/>
<dbReference type="InterPro" id="IPR047695">
    <property type="entry name" value="T4SS_VirB10/PtlG"/>
</dbReference>
<evidence type="ECO:0000256" key="2">
    <source>
        <dbReference type="ARBA" id="ARBA00010265"/>
    </source>
</evidence>
<comment type="subcellular location">
    <subcellularLocation>
        <location evidence="1">Cell membrane</location>
        <topology evidence="1">Single-pass membrane protein</topology>
    </subcellularLocation>
</comment>
<dbReference type="Proteomes" id="UP000256334">
    <property type="component" value="Unassembled WGS sequence"/>
</dbReference>
<reference evidence="9 10" key="1">
    <citation type="submission" date="2018-07" db="EMBL/GenBank/DDBJ databases">
        <title>Genomic Encyclopedia of Type Strains, Phase IV (KMG-IV): sequencing the most valuable type-strain genomes for metagenomic binning, comparative biology and taxonomic classification.</title>
        <authorList>
            <person name="Goeker M."/>
        </authorList>
    </citation>
    <scope>NUCLEOTIDE SEQUENCE [LARGE SCALE GENOMIC DNA]</scope>
    <source>
        <strain evidence="9 10">DSM 14324</strain>
    </source>
</reference>
<dbReference type="InterPro" id="IPR005498">
    <property type="entry name" value="T4SS_VirB10/TraB/TrbI"/>
</dbReference>
<feature type="compositionally biased region" description="Polar residues" evidence="7">
    <location>
        <begin position="194"/>
        <end position="211"/>
    </location>
</feature>
<comment type="similarity">
    <text evidence="2">Belongs to the TrbI/VirB10 family.</text>
</comment>
<evidence type="ECO:0000313" key="9">
    <source>
        <dbReference type="EMBL" id="REC93329.1"/>
    </source>
</evidence>
<dbReference type="GO" id="GO:0005886">
    <property type="term" value="C:plasma membrane"/>
    <property type="evidence" value="ECO:0007669"/>
    <property type="project" value="UniProtKB-SubCell"/>
</dbReference>
<keyword evidence="3" id="KW-1003">Cell membrane</keyword>
<evidence type="ECO:0000256" key="8">
    <source>
        <dbReference type="SAM" id="Phobius"/>
    </source>
</evidence>
<protein>
    <submittedName>
        <fullName evidence="9">Type IV secretion system protein VirB10</fullName>
    </submittedName>
</protein>
<evidence type="ECO:0000256" key="6">
    <source>
        <dbReference type="ARBA" id="ARBA00023136"/>
    </source>
</evidence>
<evidence type="ECO:0000256" key="5">
    <source>
        <dbReference type="ARBA" id="ARBA00022989"/>
    </source>
</evidence>
<gene>
    <name evidence="9" type="ORF">C8D72_3488</name>
</gene>
<comment type="caution">
    <text evidence="9">The sequence shown here is derived from an EMBL/GenBank/DDBJ whole genome shotgun (WGS) entry which is preliminary data.</text>
</comment>
<feature type="compositionally biased region" description="Polar residues" evidence="7">
    <location>
        <begin position="135"/>
        <end position="145"/>
    </location>
</feature>
<accession>A0A3D9DSE7</accession>
<evidence type="ECO:0000256" key="3">
    <source>
        <dbReference type="ARBA" id="ARBA00022475"/>
    </source>
</evidence>
<dbReference type="EMBL" id="QRDJ01000013">
    <property type="protein sequence ID" value="REC93329.1"/>
    <property type="molecule type" value="Genomic_DNA"/>
</dbReference>
<proteinExistence type="inferred from homology"/>
<sequence length="423" mass="45522">MSDPYSNMSDDKDLAPIADEHEEERGEPDTSAPRRKGQTGKIFVIVVVMVLAALAGVGGILYFMVSTTSSNNTENVPDTTLERDSNQPSSNTDLSRTKERLERERAREAARARDAEAEAERQKRMAQQARENADSVLNNSESNAPPTGPYAGGQGANSESSRGDEEITPADRKMQGDVLVSSGSSSSPAGALQEASNSDGSLTGGSKSSAGSIGESLKGETYAAGSAKVMQNMDMLLRRGTVIPCVIQNRVVSTYSGLSSCQITQDVYSADGRTLLIERGSIAYGEQKVSLHQGQARLFMTWNEIDTAGGVRVKIDSLGVDPLGASGVDAYVDKHFWDRFGGAIMLSFIDDGLEALASRLEKNRDQDISFDSSTDNAENMAEIALRDSINIPPTGYVNQGTLMNIRVARDVDFSDVYHVRGRR</sequence>
<feature type="region of interest" description="Disordered" evidence="7">
    <location>
        <begin position="72"/>
        <end position="214"/>
    </location>
</feature>
<evidence type="ECO:0000256" key="7">
    <source>
        <dbReference type="SAM" id="MobiDB-lite"/>
    </source>
</evidence>
<evidence type="ECO:0000313" key="10">
    <source>
        <dbReference type="Proteomes" id="UP000256334"/>
    </source>
</evidence>
<keyword evidence="4 8" id="KW-0812">Transmembrane</keyword>
<feature type="region of interest" description="Disordered" evidence="7">
    <location>
        <begin position="1"/>
        <end position="35"/>
    </location>
</feature>
<dbReference type="CDD" id="cd16429">
    <property type="entry name" value="VirB10"/>
    <property type="match status" value="1"/>
</dbReference>
<dbReference type="Gene3D" id="2.40.128.260">
    <property type="entry name" value="Type IV secretion system, VirB10/TraB/TrbI"/>
    <property type="match status" value="2"/>
</dbReference>
<dbReference type="InterPro" id="IPR042217">
    <property type="entry name" value="T4SS_VirB10/TrbI"/>
</dbReference>
<feature type="compositionally biased region" description="Basic and acidic residues" evidence="7">
    <location>
        <begin position="161"/>
        <end position="175"/>
    </location>
</feature>
<dbReference type="OrthoDB" id="9766860at2"/>
<name>A0A3D9DSE7_9GAMM</name>
<keyword evidence="5 8" id="KW-1133">Transmembrane helix</keyword>